<dbReference type="PANTHER" id="PTHR45992">
    <property type="entry name" value="EUKARYOTIC ELONGATION FACTOR 2 KINASE-RELATED"/>
    <property type="match status" value="1"/>
</dbReference>
<dbReference type="SMART" id="SM00811">
    <property type="entry name" value="Alpha_kinase"/>
    <property type="match status" value="1"/>
</dbReference>
<dbReference type="InterPro" id="IPR004166">
    <property type="entry name" value="a-kinase_dom"/>
</dbReference>
<keyword evidence="4" id="KW-0418">Kinase</keyword>
<evidence type="ECO:0000313" key="8">
    <source>
        <dbReference type="Proteomes" id="UP001217089"/>
    </source>
</evidence>
<evidence type="ECO:0000256" key="5">
    <source>
        <dbReference type="ARBA" id="ARBA00022840"/>
    </source>
</evidence>
<dbReference type="Gene3D" id="3.20.200.10">
    <property type="entry name" value="MHCK/EF2 kinase"/>
    <property type="match status" value="1"/>
</dbReference>
<keyword evidence="2" id="KW-0808">Transferase</keyword>
<keyword evidence="3" id="KW-0547">Nucleotide-binding</keyword>
<sequence length="276" mass="31418">MRYKIMGMMMSIVLVENYNFKTKQWTQSFYCLNHSDRPFASGGTRDAFHAYIWLGYPMVLKVSKYDQFQDEESGKKQVIMQATCAEYAHCFNNYPFIPKHVSYVPSQLVKFLTGIWAGKYATLEPYIGTPYIKHNTVDPMRDGKPMTARNTPQAFSHFTFEMSGKTEIVVDIQGVGDCYTDPQIYSICQSYGPGDWGMEGIKRFLMNHQCNEICNALRLTPTNWPFGETGIPLPGLVQGPMNSVTKPLIYNQNFNANAYTVVNFSSTSQLPIPNCF</sequence>
<gene>
    <name evidence="7" type="ORF">KUTeg_010383</name>
</gene>
<dbReference type="InterPro" id="IPR011009">
    <property type="entry name" value="Kinase-like_dom_sf"/>
</dbReference>
<dbReference type="Proteomes" id="UP001217089">
    <property type="component" value="Unassembled WGS sequence"/>
</dbReference>
<dbReference type="PANTHER" id="PTHR45992:SF1">
    <property type="entry name" value="MYOSIN HEAVY CHAIN KINASE C"/>
    <property type="match status" value="1"/>
</dbReference>
<organism evidence="7 8">
    <name type="scientific">Tegillarca granosa</name>
    <name type="common">Malaysian cockle</name>
    <name type="synonym">Anadara granosa</name>
    <dbReference type="NCBI Taxonomy" id="220873"/>
    <lineage>
        <taxon>Eukaryota</taxon>
        <taxon>Metazoa</taxon>
        <taxon>Spiralia</taxon>
        <taxon>Lophotrochozoa</taxon>
        <taxon>Mollusca</taxon>
        <taxon>Bivalvia</taxon>
        <taxon>Autobranchia</taxon>
        <taxon>Pteriomorphia</taxon>
        <taxon>Arcoida</taxon>
        <taxon>Arcoidea</taxon>
        <taxon>Arcidae</taxon>
        <taxon>Tegillarca</taxon>
    </lineage>
</organism>
<dbReference type="Pfam" id="PF02816">
    <property type="entry name" value="Alpha_kinase"/>
    <property type="match status" value="1"/>
</dbReference>
<evidence type="ECO:0000256" key="4">
    <source>
        <dbReference type="ARBA" id="ARBA00022777"/>
    </source>
</evidence>
<keyword evidence="5" id="KW-0067">ATP-binding</keyword>
<keyword evidence="8" id="KW-1185">Reference proteome</keyword>
<evidence type="ECO:0000259" key="6">
    <source>
        <dbReference type="PROSITE" id="PS51158"/>
    </source>
</evidence>
<name>A0ABQ9F6J7_TEGGR</name>
<evidence type="ECO:0000256" key="1">
    <source>
        <dbReference type="ARBA" id="ARBA00022527"/>
    </source>
</evidence>
<reference evidence="7 8" key="1">
    <citation type="submission" date="2022-12" db="EMBL/GenBank/DDBJ databases">
        <title>Chromosome-level genome of Tegillarca granosa.</title>
        <authorList>
            <person name="Kim J."/>
        </authorList>
    </citation>
    <scope>NUCLEOTIDE SEQUENCE [LARGE SCALE GENOMIC DNA]</scope>
    <source>
        <strain evidence="7">Teg-2019</strain>
        <tissue evidence="7">Adductor muscle</tissue>
    </source>
</reference>
<evidence type="ECO:0000256" key="3">
    <source>
        <dbReference type="ARBA" id="ARBA00022741"/>
    </source>
</evidence>
<dbReference type="PROSITE" id="PS51158">
    <property type="entry name" value="ALPHA_KINASE"/>
    <property type="match status" value="1"/>
</dbReference>
<feature type="domain" description="Alpha-type protein kinase" evidence="6">
    <location>
        <begin position="17"/>
        <end position="222"/>
    </location>
</feature>
<comment type="caution">
    <text evidence="7">The sequence shown here is derived from an EMBL/GenBank/DDBJ whole genome shotgun (WGS) entry which is preliminary data.</text>
</comment>
<dbReference type="Gene3D" id="3.30.200.20">
    <property type="entry name" value="Phosphorylase Kinase, domain 1"/>
    <property type="match status" value="1"/>
</dbReference>
<keyword evidence="1" id="KW-0723">Serine/threonine-protein kinase</keyword>
<evidence type="ECO:0000256" key="2">
    <source>
        <dbReference type="ARBA" id="ARBA00022679"/>
    </source>
</evidence>
<accession>A0ABQ9F6J7</accession>
<proteinExistence type="predicted"/>
<dbReference type="InterPro" id="IPR051852">
    <property type="entry name" value="Alpha-type_PK"/>
</dbReference>
<protein>
    <recommendedName>
        <fullName evidence="6">Alpha-type protein kinase domain-containing protein</fullName>
    </recommendedName>
</protein>
<dbReference type="EMBL" id="JARBDR010000440">
    <property type="protein sequence ID" value="KAJ8313010.1"/>
    <property type="molecule type" value="Genomic_DNA"/>
</dbReference>
<evidence type="ECO:0000313" key="7">
    <source>
        <dbReference type="EMBL" id="KAJ8313010.1"/>
    </source>
</evidence>
<dbReference type="SUPFAM" id="SSF56112">
    <property type="entry name" value="Protein kinase-like (PK-like)"/>
    <property type="match status" value="1"/>
</dbReference>